<dbReference type="Pfam" id="PF13920">
    <property type="entry name" value="zf-C3HC4_3"/>
    <property type="match status" value="1"/>
</dbReference>
<dbReference type="GO" id="GO:0072344">
    <property type="term" value="P:rescue of stalled ribosome"/>
    <property type="evidence" value="ECO:0007669"/>
    <property type="project" value="InterPro"/>
</dbReference>
<keyword evidence="2" id="KW-1133">Transmembrane helix</keyword>
<name>A0A6G1DUP4_9ORYZ</name>
<keyword evidence="1" id="KW-0862">Zinc</keyword>
<organism evidence="4 5">
    <name type="scientific">Oryza meyeriana var. granulata</name>
    <dbReference type="NCBI Taxonomy" id="110450"/>
    <lineage>
        <taxon>Eukaryota</taxon>
        <taxon>Viridiplantae</taxon>
        <taxon>Streptophyta</taxon>
        <taxon>Embryophyta</taxon>
        <taxon>Tracheophyta</taxon>
        <taxon>Spermatophyta</taxon>
        <taxon>Magnoliopsida</taxon>
        <taxon>Liliopsida</taxon>
        <taxon>Poales</taxon>
        <taxon>Poaceae</taxon>
        <taxon>BOP clade</taxon>
        <taxon>Oryzoideae</taxon>
        <taxon>Oryzeae</taxon>
        <taxon>Oryzinae</taxon>
        <taxon>Oryza</taxon>
        <taxon>Oryza meyeriana</taxon>
    </lineage>
</organism>
<evidence type="ECO:0000256" key="1">
    <source>
        <dbReference type="PROSITE-ProRule" id="PRU00175"/>
    </source>
</evidence>
<dbReference type="InterPro" id="IPR001841">
    <property type="entry name" value="Znf_RING"/>
</dbReference>
<keyword evidence="5" id="KW-1185">Reference proteome</keyword>
<evidence type="ECO:0000313" key="4">
    <source>
        <dbReference type="EMBL" id="KAF0916240.1"/>
    </source>
</evidence>
<keyword evidence="2" id="KW-0812">Transmembrane</keyword>
<dbReference type="GO" id="GO:0061630">
    <property type="term" value="F:ubiquitin protein ligase activity"/>
    <property type="evidence" value="ECO:0007669"/>
    <property type="project" value="InterPro"/>
</dbReference>
<feature type="transmembrane region" description="Helical" evidence="2">
    <location>
        <begin position="171"/>
        <end position="196"/>
    </location>
</feature>
<protein>
    <recommendedName>
        <fullName evidence="3">RING-type domain-containing protein</fullName>
    </recommendedName>
</protein>
<keyword evidence="1" id="KW-0863">Zinc-finger</keyword>
<dbReference type="PANTHER" id="PTHR22938:SF15">
    <property type="entry name" value="OS01G0568000 PROTEIN"/>
    <property type="match status" value="1"/>
</dbReference>
<proteinExistence type="predicted"/>
<dbReference type="OrthoDB" id="663895at2759"/>
<dbReference type="InterPro" id="IPR044288">
    <property type="entry name" value="ZNF598/HEL2"/>
</dbReference>
<dbReference type="PROSITE" id="PS50089">
    <property type="entry name" value="ZF_RING_2"/>
    <property type="match status" value="1"/>
</dbReference>
<feature type="transmembrane region" description="Helical" evidence="2">
    <location>
        <begin position="202"/>
        <end position="225"/>
    </location>
</feature>
<dbReference type="SUPFAM" id="SSF57850">
    <property type="entry name" value="RING/U-box"/>
    <property type="match status" value="1"/>
</dbReference>
<keyword evidence="2" id="KW-0472">Membrane</keyword>
<sequence>MAQLDADGGRAAPAAHSHAIVDDHRHVIDMGRLDMNSRSAAAHVDDGDSGSAGSDDVPSCVVCTEPLEWVAIGPCGHRVVCSACAARVRSIPNPDHRCCVCRTICPTVVVTKVAAAEREIAFSTLPAASEDGRAGEYWYCAAMSAYFDDEQQYEATKEAVSRRRAQYIAQFWLRVFFASLLGVLIGSIFAIGSNFAIGSPDWVSSVGIVSGFTVFSVGLTIIFYFKN</sequence>
<feature type="domain" description="RING-type" evidence="3">
    <location>
        <begin position="60"/>
        <end position="102"/>
    </location>
</feature>
<evidence type="ECO:0000259" key="3">
    <source>
        <dbReference type="PROSITE" id="PS50089"/>
    </source>
</evidence>
<evidence type="ECO:0000256" key="2">
    <source>
        <dbReference type="SAM" id="Phobius"/>
    </source>
</evidence>
<gene>
    <name evidence="4" type="ORF">E2562_005860</name>
</gene>
<dbReference type="Proteomes" id="UP000479710">
    <property type="component" value="Unassembled WGS sequence"/>
</dbReference>
<dbReference type="GO" id="GO:0008270">
    <property type="term" value="F:zinc ion binding"/>
    <property type="evidence" value="ECO:0007669"/>
    <property type="project" value="UniProtKB-KW"/>
</dbReference>
<dbReference type="InterPro" id="IPR013083">
    <property type="entry name" value="Znf_RING/FYVE/PHD"/>
</dbReference>
<dbReference type="GO" id="GO:0043022">
    <property type="term" value="F:ribosome binding"/>
    <property type="evidence" value="ECO:0007669"/>
    <property type="project" value="TreeGrafter"/>
</dbReference>
<dbReference type="AlphaFoldDB" id="A0A6G1DUP4"/>
<comment type="caution">
    <text evidence="4">The sequence shown here is derived from an EMBL/GenBank/DDBJ whole genome shotgun (WGS) entry which is preliminary data.</text>
</comment>
<reference evidence="4 5" key="1">
    <citation type="submission" date="2019-11" db="EMBL/GenBank/DDBJ databases">
        <title>Whole genome sequence of Oryza granulata.</title>
        <authorList>
            <person name="Li W."/>
        </authorList>
    </citation>
    <scope>NUCLEOTIDE SEQUENCE [LARGE SCALE GENOMIC DNA]</scope>
    <source>
        <strain evidence="5">cv. Menghai</strain>
        <tissue evidence="4">Leaf</tissue>
    </source>
</reference>
<dbReference type="PANTHER" id="PTHR22938">
    <property type="entry name" value="ZINC FINGER PROTEIN 598"/>
    <property type="match status" value="1"/>
</dbReference>
<dbReference type="Gene3D" id="3.30.40.10">
    <property type="entry name" value="Zinc/RING finger domain, C3HC4 (zinc finger)"/>
    <property type="match status" value="1"/>
</dbReference>
<keyword evidence="1" id="KW-0479">Metal-binding</keyword>
<dbReference type="EMBL" id="SPHZ02000005">
    <property type="protein sequence ID" value="KAF0916240.1"/>
    <property type="molecule type" value="Genomic_DNA"/>
</dbReference>
<evidence type="ECO:0000313" key="5">
    <source>
        <dbReference type="Proteomes" id="UP000479710"/>
    </source>
</evidence>
<dbReference type="GO" id="GO:0016567">
    <property type="term" value="P:protein ubiquitination"/>
    <property type="evidence" value="ECO:0007669"/>
    <property type="project" value="TreeGrafter"/>
</dbReference>
<accession>A0A6G1DUP4</accession>